<dbReference type="EMBL" id="JABSNP010000002">
    <property type="protein sequence ID" value="NRT17565.1"/>
    <property type="molecule type" value="Genomic_DNA"/>
</dbReference>
<dbReference type="RefSeq" id="WP_173808351.1">
    <property type="nucleotide sequence ID" value="NZ_JABSNP010000002.1"/>
</dbReference>
<dbReference type="Proteomes" id="UP000779507">
    <property type="component" value="Unassembled WGS sequence"/>
</dbReference>
<dbReference type="PROSITE" id="PS51257">
    <property type="entry name" value="PROKAR_LIPOPROTEIN"/>
    <property type="match status" value="1"/>
</dbReference>
<sequence>MKAKSIIAALGLGMLMLSGCVASAGYGYGPRYYPPRPYYGYGPRTEVIVAPAYRGGYHHGGYRGGYGRHYR</sequence>
<evidence type="ECO:0000256" key="1">
    <source>
        <dbReference type="SAM" id="SignalP"/>
    </source>
</evidence>
<evidence type="ECO:0008006" key="4">
    <source>
        <dbReference type="Google" id="ProtNLM"/>
    </source>
</evidence>
<keyword evidence="3" id="KW-1185">Reference proteome</keyword>
<evidence type="ECO:0000313" key="3">
    <source>
        <dbReference type="Proteomes" id="UP000779507"/>
    </source>
</evidence>
<feature type="signal peptide" evidence="1">
    <location>
        <begin position="1"/>
        <end position="24"/>
    </location>
</feature>
<keyword evidence="1" id="KW-0732">Signal</keyword>
<name>A0ABX2FKC1_9BACT</name>
<accession>A0ABX2FKC1</accession>
<gene>
    <name evidence="2" type="ORF">HNP98_000372</name>
</gene>
<evidence type="ECO:0000313" key="2">
    <source>
        <dbReference type="EMBL" id="NRT17565.1"/>
    </source>
</evidence>
<organism evidence="2 3">
    <name type="scientific">Hymenobacter caeli</name>
    <dbReference type="NCBI Taxonomy" id="2735894"/>
    <lineage>
        <taxon>Bacteria</taxon>
        <taxon>Pseudomonadati</taxon>
        <taxon>Bacteroidota</taxon>
        <taxon>Cytophagia</taxon>
        <taxon>Cytophagales</taxon>
        <taxon>Hymenobacteraceae</taxon>
        <taxon>Hymenobacter</taxon>
    </lineage>
</organism>
<comment type="caution">
    <text evidence="2">The sequence shown here is derived from an EMBL/GenBank/DDBJ whole genome shotgun (WGS) entry which is preliminary data.</text>
</comment>
<feature type="chain" id="PRO_5047347587" description="Neuropeptide-like protein 29" evidence="1">
    <location>
        <begin position="25"/>
        <end position="71"/>
    </location>
</feature>
<proteinExistence type="predicted"/>
<protein>
    <recommendedName>
        <fullName evidence="4">Neuropeptide-like protein 29</fullName>
    </recommendedName>
</protein>
<reference evidence="2 3" key="1">
    <citation type="submission" date="2020-05" db="EMBL/GenBank/DDBJ databases">
        <title>Genomic Encyclopedia of Type Strains, Phase IV (KMG-V): Genome sequencing to study the core and pangenomes of soil and plant-associated prokaryotes.</title>
        <authorList>
            <person name="Whitman W."/>
        </authorList>
    </citation>
    <scope>NUCLEOTIDE SEQUENCE [LARGE SCALE GENOMIC DNA]</scope>
    <source>
        <strain evidence="2 3">9A</strain>
    </source>
</reference>